<dbReference type="InterPro" id="IPR019775">
    <property type="entry name" value="WD40_repeat_CS"/>
</dbReference>
<dbReference type="InterPro" id="IPR050853">
    <property type="entry name" value="WD_repeat_DNA-damage-binding"/>
</dbReference>
<feature type="compositionally biased region" description="Basic and acidic residues" evidence="9">
    <location>
        <begin position="19"/>
        <end position="30"/>
    </location>
</feature>
<keyword evidence="7" id="KW-0238">DNA-binding</keyword>
<evidence type="ECO:0000256" key="5">
    <source>
        <dbReference type="ARBA" id="ARBA00022737"/>
    </source>
</evidence>
<dbReference type="PANTHER" id="PTHR14773:SF0">
    <property type="entry name" value="WD REPEAT-CONTAINING PROTEIN 76"/>
    <property type="match status" value="1"/>
</dbReference>
<dbReference type="PROSITE" id="PS00678">
    <property type="entry name" value="WD_REPEATS_1"/>
    <property type="match status" value="1"/>
</dbReference>
<evidence type="ECO:0000256" key="8">
    <source>
        <dbReference type="PROSITE-ProRule" id="PRU00221"/>
    </source>
</evidence>
<evidence type="ECO:0000256" key="6">
    <source>
        <dbReference type="ARBA" id="ARBA00022763"/>
    </source>
</evidence>
<dbReference type="Pfam" id="PF00400">
    <property type="entry name" value="WD40"/>
    <property type="match status" value="2"/>
</dbReference>
<keyword evidence="10" id="KW-1185">Reference proteome</keyword>
<evidence type="ECO:0000313" key="11">
    <source>
        <dbReference type="RefSeq" id="XP_014674896.1"/>
    </source>
</evidence>
<sequence length="524" mass="58349">EEVMCPIPSPPATSRTRRSTHEDEATKYQVDDEDSDDNGCEQLLGGVKLGAYEALIQKNINDKMNVLRKLGITDVQEGRKYLLPKKVPKPQQFGLKPKKLRPKSPVIRRTSLRIAGMNPVGEKLPDRPGWSPNYQLNEPLVDEHPRPPAGPITMADIKNKDSSENSEETLARLKGLCSGEIGKYNGYTSLKSVVKSFQAMAISAKRVAKVVPARIFSVAIHPSEQQTLVCAGDKWGHVGLWDVGSSLGSNGVHLYEPHSRPISSIKFNPQDTGHLYSASYDGTVRYADLAKGVFNEAYVTDEEDDIMCRDIDFSSADTFVVALGTGEFCLVDSRTQGYKAEKTYVAHSKGLRTISVHPVDKHYVLTCSVDGFAKVWDLRHMGKKPNCIASLPHPRSVSSACYSPITGKQILTTCLDNRLRIYDTSHLEDSQKKSPLLHSISHNNYTGRWLTRFQAVWHPSRDDMFIVGSMDRPRRIEVFDNQGELVNTFSDQEYLCSVCSVNAFHPTRNVLVGGNSSGRLHLFM</sequence>
<keyword evidence="4 8" id="KW-0853">WD repeat</keyword>
<evidence type="ECO:0000256" key="3">
    <source>
        <dbReference type="ARBA" id="ARBA00021234"/>
    </source>
</evidence>
<proteinExistence type="inferred from homology"/>
<keyword evidence="6" id="KW-0227">DNA damage</keyword>
<evidence type="ECO:0000256" key="9">
    <source>
        <dbReference type="SAM" id="MobiDB-lite"/>
    </source>
</evidence>
<feature type="non-terminal residue" evidence="11">
    <location>
        <position position="1"/>
    </location>
</feature>
<feature type="repeat" description="WD" evidence="8">
    <location>
        <begin position="344"/>
        <end position="379"/>
    </location>
</feature>
<organism evidence="10 11">
    <name type="scientific">Priapulus caudatus</name>
    <name type="common">Priapulid worm</name>
    <dbReference type="NCBI Taxonomy" id="37621"/>
    <lineage>
        <taxon>Eukaryota</taxon>
        <taxon>Metazoa</taxon>
        <taxon>Ecdysozoa</taxon>
        <taxon>Scalidophora</taxon>
        <taxon>Priapulida</taxon>
        <taxon>Priapulimorpha</taxon>
        <taxon>Priapulimorphida</taxon>
        <taxon>Priapulidae</taxon>
        <taxon>Priapulus</taxon>
    </lineage>
</organism>
<dbReference type="InterPro" id="IPR036322">
    <property type="entry name" value="WD40_repeat_dom_sf"/>
</dbReference>
<evidence type="ECO:0000256" key="1">
    <source>
        <dbReference type="ARBA" id="ARBA00002530"/>
    </source>
</evidence>
<comment type="function">
    <text evidence="1">Specifically binds 5-hydroxymethylcytosine (5hmC), suggesting that it acts as a specific reader of 5hmC.</text>
</comment>
<reference evidence="11" key="1">
    <citation type="submission" date="2025-08" db="UniProtKB">
        <authorList>
            <consortium name="RefSeq"/>
        </authorList>
    </citation>
    <scope>IDENTIFICATION</scope>
</reference>
<dbReference type="Proteomes" id="UP000695022">
    <property type="component" value="Unplaced"/>
</dbReference>
<dbReference type="SUPFAM" id="SSF50978">
    <property type="entry name" value="WD40 repeat-like"/>
    <property type="match status" value="1"/>
</dbReference>
<dbReference type="RefSeq" id="XP_014674896.1">
    <property type="nucleotide sequence ID" value="XM_014819410.1"/>
</dbReference>
<dbReference type="InterPro" id="IPR015943">
    <property type="entry name" value="WD40/YVTN_repeat-like_dom_sf"/>
</dbReference>
<dbReference type="InterPro" id="IPR001680">
    <property type="entry name" value="WD40_rpt"/>
</dbReference>
<evidence type="ECO:0000256" key="7">
    <source>
        <dbReference type="ARBA" id="ARBA00023125"/>
    </source>
</evidence>
<gene>
    <name evidence="11" type="primary">LOC106815004</name>
</gene>
<feature type="repeat" description="WD" evidence="8">
    <location>
        <begin position="255"/>
        <end position="289"/>
    </location>
</feature>
<protein>
    <recommendedName>
        <fullName evidence="3">WD repeat-containing protein 76</fullName>
    </recommendedName>
</protein>
<evidence type="ECO:0000313" key="10">
    <source>
        <dbReference type="Proteomes" id="UP000695022"/>
    </source>
</evidence>
<keyword evidence="5" id="KW-0677">Repeat</keyword>
<evidence type="ECO:0000256" key="2">
    <source>
        <dbReference type="ARBA" id="ARBA00005434"/>
    </source>
</evidence>
<dbReference type="SMART" id="SM00320">
    <property type="entry name" value="WD40"/>
    <property type="match status" value="5"/>
</dbReference>
<feature type="region of interest" description="Disordered" evidence="9">
    <location>
        <begin position="1"/>
        <end position="37"/>
    </location>
</feature>
<comment type="similarity">
    <text evidence="2">Belongs to the WD repeat DDB2/WDR76 family.</text>
</comment>
<accession>A0ABM1ERS5</accession>
<dbReference type="PANTHER" id="PTHR14773">
    <property type="entry name" value="WD REPEAT-CONTAINING PROTEIN 76"/>
    <property type="match status" value="1"/>
</dbReference>
<dbReference type="Gene3D" id="2.130.10.10">
    <property type="entry name" value="YVTN repeat-like/Quinoprotein amine dehydrogenase"/>
    <property type="match status" value="1"/>
</dbReference>
<evidence type="ECO:0000256" key="4">
    <source>
        <dbReference type="ARBA" id="ARBA00022574"/>
    </source>
</evidence>
<name>A0ABM1ERS5_PRICU</name>
<dbReference type="GeneID" id="106815004"/>
<dbReference type="PROSITE" id="PS50082">
    <property type="entry name" value="WD_REPEATS_2"/>
    <property type="match status" value="2"/>
</dbReference>